<dbReference type="NCBIfam" id="TIGR00377">
    <property type="entry name" value="ant_ant_sig"/>
    <property type="match status" value="1"/>
</dbReference>
<gene>
    <name evidence="4" type="ORF">Q8A70_19670</name>
</gene>
<accession>A0ABU0YQB6</accession>
<evidence type="ECO:0000256" key="2">
    <source>
        <dbReference type="RuleBase" id="RU003749"/>
    </source>
</evidence>
<dbReference type="PANTHER" id="PTHR33495:SF2">
    <property type="entry name" value="ANTI-SIGMA FACTOR ANTAGONIST TM_1081-RELATED"/>
    <property type="match status" value="1"/>
</dbReference>
<protein>
    <recommendedName>
        <fullName evidence="2">Anti-sigma factor antagonist</fullName>
    </recommendedName>
</protein>
<reference evidence="5" key="1">
    <citation type="submission" date="2023-08" db="EMBL/GenBank/DDBJ databases">
        <title>Rhodospirillaceae gen. nov., a novel taxon isolated from the Yangtze River Yuezi River estuary sludge.</title>
        <authorList>
            <person name="Ruan L."/>
        </authorList>
    </citation>
    <scope>NUCLEOTIDE SEQUENCE [LARGE SCALE GENOMIC DNA]</scope>
    <source>
        <strain evidence="5">R-7</strain>
    </source>
</reference>
<dbReference type="InterPro" id="IPR002645">
    <property type="entry name" value="STAS_dom"/>
</dbReference>
<comment type="similarity">
    <text evidence="1 2">Belongs to the anti-sigma-factor antagonist family.</text>
</comment>
<comment type="caution">
    <text evidence="4">The sequence shown here is derived from an EMBL/GenBank/DDBJ whole genome shotgun (WGS) entry which is preliminary data.</text>
</comment>
<dbReference type="InterPro" id="IPR036513">
    <property type="entry name" value="STAS_dom_sf"/>
</dbReference>
<dbReference type="PROSITE" id="PS50801">
    <property type="entry name" value="STAS"/>
    <property type="match status" value="1"/>
</dbReference>
<name>A0ABU0YQB6_9PROT</name>
<dbReference type="PANTHER" id="PTHR33495">
    <property type="entry name" value="ANTI-SIGMA FACTOR ANTAGONIST TM_1081-RELATED-RELATED"/>
    <property type="match status" value="1"/>
</dbReference>
<dbReference type="CDD" id="cd07043">
    <property type="entry name" value="STAS_anti-anti-sigma_factors"/>
    <property type="match status" value="1"/>
</dbReference>
<keyword evidence="5" id="KW-1185">Reference proteome</keyword>
<dbReference type="Gene3D" id="3.30.750.24">
    <property type="entry name" value="STAS domain"/>
    <property type="match status" value="1"/>
</dbReference>
<dbReference type="Proteomes" id="UP001230156">
    <property type="component" value="Unassembled WGS sequence"/>
</dbReference>
<evidence type="ECO:0000256" key="1">
    <source>
        <dbReference type="ARBA" id="ARBA00009013"/>
    </source>
</evidence>
<dbReference type="Pfam" id="PF01740">
    <property type="entry name" value="STAS"/>
    <property type="match status" value="1"/>
</dbReference>
<evidence type="ECO:0000313" key="4">
    <source>
        <dbReference type="EMBL" id="MDQ7249918.1"/>
    </source>
</evidence>
<evidence type="ECO:0000259" key="3">
    <source>
        <dbReference type="PROSITE" id="PS50801"/>
    </source>
</evidence>
<feature type="domain" description="STAS" evidence="3">
    <location>
        <begin position="2"/>
        <end position="110"/>
    </location>
</feature>
<sequence>MAVAGITESEGRLILALEGEIDLEQAGAVRRALLDALKKGRTVLVDLSQVTYIDSSGIASLVEALQVAKKQKSELALVAVSQRVRRVLELARLDKVFQIHPDLAAATAAGAGSPGN</sequence>
<evidence type="ECO:0000313" key="5">
    <source>
        <dbReference type="Proteomes" id="UP001230156"/>
    </source>
</evidence>
<organism evidence="4 5">
    <name type="scientific">Dongia sedimenti</name>
    <dbReference type="NCBI Taxonomy" id="3064282"/>
    <lineage>
        <taxon>Bacteria</taxon>
        <taxon>Pseudomonadati</taxon>
        <taxon>Pseudomonadota</taxon>
        <taxon>Alphaproteobacteria</taxon>
        <taxon>Rhodospirillales</taxon>
        <taxon>Dongiaceae</taxon>
        <taxon>Dongia</taxon>
    </lineage>
</organism>
<dbReference type="InterPro" id="IPR003658">
    <property type="entry name" value="Anti-sigma_ant"/>
</dbReference>
<dbReference type="SUPFAM" id="SSF52091">
    <property type="entry name" value="SpoIIaa-like"/>
    <property type="match status" value="1"/>
</dbReference>
<dbReference type="EMBL" id="JAUYVI010000006">
    <property type="protein sequence ID" value="MDQ7249918.1"/>
    <property type="molecule type" value="Genomic_DNA"/>
</dbReference>
<proteinExistence type="inferred from homology"/>
<dbReference type="RefSeq" id="WP_379958482.1">
    <property type="nucleotide sequence ID" value="NZ_JAUYVI010000006.1"/>
</dbReference>